<organism evidence="1 2">
    <name type="scientific">Legionella santicrucis</name>
    <dbReference type="NCBI Taxonomy" id="45074"/>
    <lineage>
        <taxon>Bacteria</taxon>
        <taxon>Pseudomonadati</taxon>
        <taxon>Pseudomonadota</taxon>
        <taxon>Gammaproteobacteria</taxon>
        <taxon>Legionellales</taxon>
        <taxon>Legionellaceae</taxon>
        <taxon>Legionella</taxon>
    </lineage>
</organism>
<dbReference type="Proteomes" id="UP000054703">
    <property type="component" value="Unassembled WGS sequence"/>
</dbReference>
<evidence type="ECO:0000313" key="1">
    <source>
        <dbReference type="EMBL" id="KTD60330.1"/>
    </source>
</evidence>
<sequence>MTIKWIPDNQIGEVQKDGTFTRAASYGVSMINAYFFDELSKLDATNQEKNLLEIIETESKLIPSLKALDIIGFFSPQEWLQSDHQGRIMIILLYLTQQPEAVTPEIVNQLKEKYTTLIPSLQKMVDKILNRSAT</sequence>
<dbReference type="PATRIC" id="fig|45074.5.peg.2251"/>
<evidence type="ECO:0000313" key="2">
    <source>
        <dbReference type="Proteomes" id="UP000054703"/>
    </source>
</evidence>
<dbReference type="STRING" id="45074.Lsan_2108"/>
<accession>A0A0W0YTZ3</accession>
<dbReference type="AlphaFoldDB" id="A0A0W0YTZ3"/>
<comment type="caution">
    <text evidence="1">The sequence shown here is derived from an EMBL/GenBank/DDBJ whole genome shotgun (WGS) entry which is preliminary data.</text>
</comment>
<reference evidence="1 2" key="1">
    <citation type="submission" date="2015-11" db="EMBL/GenBank/DDBJ databases">
        <title>Genomic analysis of 38 Legionella species identifies large and diverse effector repertoires.</title>
        <authorList>
            <person name="Burstein D."/>
            <person name="Amaro F."/>
            <person name="Zusman T."/>
            <person name="Lifshitz Z."/>
            <person name="Cohen O."/>
            <person name="Gilbert J.A."/>
            <person name="Pupko T."/>
            <person name="Shuman H.A."/>
            <person name="Segal G."/>
        </authorList>
    </citation>
    <scope>NUCLEOTIDE SEQUENCE [LARGE SCALE GENOMIC DNA]</scope>
    <source>
        <strain evidence="1 2">SC-63-C7</strain>
    </source>
</reference>
<proteinExistence type="predicted"/>
<gene>
    <name evidence="1" type="ORF">Lsan_2108</name>
</gene>
<dbReference type="EMBL" id="LNYU01000050">
    <property type="protein sequence ID" value="KTD60330.1"/>
    <property type="molecule type" value="Genomic_DNA"/>
</dbReference>
<protein>
    <submittedName>
        <fullName evidence="1">Uncharacterized protein</fullName>
    </submittedName>
</protein>
<dbReference type="OrthoDB" id="5644614at2"/>
<dbReference type="RefSeq" id="WP_058514367.1">
    <property type="nucleotide sequence ID" value="NZ_CAAAIH010000014.1"/>
</dbReference>
<name>A0A0W0YTZ3_9GAMM</name>
<keyword evidence="2" id="KW-1185">Reference proteome</keyword>